<dbReference type="HOGENOM" id="CLU_198029_1_0_9"/>
<dbReference type="eggNOG" id="ENOG5032ZSJ">
    <property type="taxonomic scope" value="Bacteria"/>
</dbReference>
<organism evidence="1 2">
    <name type="scientific">Desulforamulus reducens (strain ATCC BAA-1160 / DSM 100696 / MI-1)</name>
    <name type="common">Desulfotomaculum reducens</name>
    <dbReference type="NCBI Taxonomy" id="349161"/>
    <lineage>
        <taxon>Bacteria</taxon>
        <taxon>Bacillati</taxon>
        <taxon>Bacillota</taxon>
        <taxon>Clostridia</taxon>
        <taxon>Eubacteriales</taxon>
        <taxon>Peptococcaceae</taxon>
        <taxon>Desulforamulus</taxon>
    </lineage>
</organism>
<name>A4J2K2_DESRM</name>
<dbReference type="STRING" id="349161.Dred_0767"/>
<gene>
    <name evidence="1" type="ordered locus">Dred_0767</name>
</gene>
<evidence type="ECO:0000313" key="1">
    <source>
        <dbReference type="EMBL" id="ABO49305.1"/>
    </source>
</evidence>
<proteinExistence type="predicted"/>
<keyword evidence="2" id="KW-1185">Reference proteome</keyword>
<dbReference type="EMBL" id="CP000612">
    <property type="protein sequence ID" value="ABO49305.1"/>
    <property type="molecule type" value="Genomic_DNA"/>
</dbReference>
<dbReference type="Proteomes" id="UP000001556">
    <property type="component" value="Chromosome"/>
</dbReference>
<dbReference type="RefSeq" id="WP_011877141.1">
    <property type="nucleotide sequence ID" value="NC_009253.1"/>
</dbReference>
<evidence type="ECO:0000313" key="2">
    <source>
        <dbReference type="Proteomes" id="UP000001556"/>
    </source>
</evidence>
<reference evidence="1 2" key="1">
    <citation type="submission" date="2007-03" db="EMBL/GenBank/DDBJ databases">
        <title>Complete sequence of Desulfotomaculum reducens MI-1.</title>
        <authorList>
            <consortium name="US DOE Joint Genome Institute"/>
            <person name="Copeland A."/>
            <person name="Lucas S."/>
            <person name="Lapidus A."/>
            <person name="Barry K."/>
            <person name="Detter J.C."/>
            <person name="Glavina del Rio T."/>
            <person name="Hammon N."/>
            <person name="Israni S."/>
            <person name="Dalin E."/>
            <person name="Tice H."/>
            <person name="Pitluck S."/>
            <person name="Sims D."/>
            <person name="Brettin T."/>
            <person name="Bruce D."/>
            <person name="Han C."/>
            <person name="Tapia R."/>
            <person name="Schmutz J."/>
            <person name="Larimer F."/>
            <person name="Land M."/>
            <person name="Hauser L."/>
            <person name="Kyrpides N."/>
            <person name="Kim E."/>
            <person name="Tebo B.M."/>
            <person name="Richardson P."/>
        </authorList>
    </citation>
    <scope>NUCLEOTIDE SEQUENCE [LARGE SCALE GENOMIC DNA]</scope>
    <source>
        <strain evidence="1 2">MI-1</strain>
    </source>
</reference>
<accession>A4J2K2</accession>
<dbReference type="KEGG" id="drm:Dred_0767"/>
<protein>
    <submittedName>
        <fullName evidence="1">Uncharacterized protein</fullName>
    </submittedName>
</protein>
<dbReference type="AlphaFoldDB" id="A4J2K2"/>
<sequence length="57" mass="6325">MNCPICGGKATGKVGIDQYYCWDCCVEYRLKKEGVDVFEVAEDGSLVSFDPHNTGLY</sequence>